<evidence type="ECO:0000313" key="1">
    <source>
        <dbReference type="EMBL" id="KAG8647557.1"/>
    </source>
</evidence>
<dbReference type="Proteomes" id="UP000091857">
    <property type="component" value="Chromosome 9"/>
</dbReference>
<reference evidence="2" key="1">
    <citation type="journal article" date="2016" name="Nat. Biotechnol.">
        <title>Sequencing wild and cultivated cassava and related species reveals extensive interspecific hybridization and genetic diversity.</title>
        <authorList>
            <person name="Bredeson J.V."/>
            <person name="Lyons J.B."/>
            <person name="Prochnik S.E."/>
            <person name="Wu G.A."/>
            <person name="Ha C.M."/>
            <person name="Edsinger-Gonzales E."/>
            <person name="Grimwood J."/>
            <person name="Schmutz J."/>
            <person name="Rabbi I.Y."/>
            <person name="Egesi C."/>
            <person name="Nauluvula P."/>
            <person name="Lebot V."/>
            <person name="Ndunguru J."/>
            <person name="Mkamilo G."/>
            <person name="Bart R.S."/>
            <person name="Setter T.L."/>
            <person name="Gleadow R.M."/>
            <person name="Kulakow P."/>
            <person name="Ferguson M.E."/>
            <person name="Rounsley S."/>
            <person name="Rokhsar D.S."/>
        </authorList>
    </citation>
    <scope>NUCLEOTIDE SEQUENCE [LARGE SCALE GENOMIC DNA]</scope>
    <source>
        <strain evidence="2">cv. AM560-2</strain>
    </source>
</reference>
<evidence type="ECO:0000313" key="2">
    <source>
        <dbReference type="Proteomes" id="UP000091857"/>
    </source>
</evidence>
<proteinExistence type="predicted"/>
<sequence length="442" mass="48836">MYGIKQVHRMYVRLATGPGGLKPIWILAPVAVRFPGRYNFHCSHVRIIQAITDLNYTTHLTASTSPNQTSSSARIDLSGSFSSSASQLAYHRAGPRKQIFFDPSSTRAAIVTCGGLCPGMNTVIRELVVGLWELYGVRQIYGVVSGYRGFYSREPIELNPKLVHNWHKRGGTTLQTSRGGFDLNKIVDAIQNRGFNQVYIIGGDGTMRGAVKIFDEIRRRKLNIGVAGIPKTVDNDVGIIDRSFGFQTAVEMAQQAINAAHVEAESAVNGIGLVKLMGRSTGHIALHATLSSRDVDCCLIPETEFYLEGKGGLFEYLEKSLKENGHAVLVVAEGAGQDIIPRTEAQKQQRDESGNPGFLDVGLWLKSELKNWWSGDHPNDLFTMKYIDPTYMIRAIPANATDSLYCTLLAHSAIHGVMAGYTGFVYIYVIYSEKNREKLQFL</sequence>
<name>A0ACB7H4R8_MANES</name>
<keyword evidence="2" id="KW-1185">Reference proteome</keyword>
<organism evidence="1 2">
    <name type="scientific">Manihot esculenta</name>
    <name type="common">Cassava</name>
    <name type="synonym">Jatropha manihot</name>
    <dbReference type="NCBI Taxonomy" id="3983"/>
    <lineage>
        <taxon>Eukaryota</taxon>
        <taxon>Viridiplantae</taxon>
        <taxon>Streptophyta</taxon>
        <taxon>Embryophyta</taxon>
        <taxon>Tracheophyta</taxon>
        <taxon>Spermatophyta</taxon>
        <taxon>Magnoliopsida</taxon>
        <taxon>eudicotyledons</taxon>
        <taxon>Gunneridae</taxon>
        <taxon>Pentapetalae</taxon>
        <taxon>rosids</taxon>
        <taxon>fabids</taxon>
        <taxon>Malpighiales</taxon>
        <taxon>Euphorbiaceae</taxon>
        <taxon>Crotonoideae</taxon>
        <taxon>Manihoteae</taxon>
        <taxon>Manihot</taxon>
    </lineage>
</organism>
<accession>A0ACB7H4R8</accession>
<dbReference type="EMBL" id="CM004395">
    <property type="protein sequence ID" value="KAG8647557.1"/>
    <property type="molecule type" value="Genomic_DNA"/>
</dbReference>
<gene>
    <name evidence="1" type="ORF">MANES_09G077800v8</name>
</gene>
<comment type="caution">
    <text evidence="1">The sequence shown here is derived from an EMBL/GenBank/DDBJ whole genome shotgun (WGS) entry which is preliminary data.</text>
</comment>
<protein>
    <submittedName>
        <fullName evidence="1">Uncharacterized protein</fullName>
    </submittedName>
</protein>